<name>A0A0A1MBD5_9BACI</name>
<accession>A0A0A1MBD5</accession>
<dbReference type="Proteomes" id="UP000040453">
    <property type="component" value="Unassembled WGS sequence"/>
</dbReference>
<proteinExistence type="predicted"/>
<gene>
    <name evidence="1" type="ORF">BN997_02550</name>
</gene>
<dbReference type="EMBL" id="CDGG01000001">
    <property type="protein sequence ID" value="CEI82665.1"/>
    <property type="molecule type" value="Genomic_DNA"/>
</dbReference>
<evidence type="ECO:0008006" key="3">
    <source>
        <dbReference type="Google" id="ProtNLM"/>
    </source>
</evidence>
<keyword evidence="2" id="KW-1185">Reference proteome</keyword>
<dbReference type="InterPro" id="IPR027417">
    <property type="entry name" value="P-loop_NTPase"/>
</dbReference>
<evidence type="ECO:0000313" key="2">
    <source>
        <dbReference type="Proteomes" id="UP000040453"/>
    </source>
</evidence>
<sequence>MKYKANNSSSFKSISNASAGQKTSAVLTFLLSYGNSPLILDQPEDDLDNQLIYDLIVNRLKSSKQNRQIITITHNANIPVNGDAEWVIALNSQTKDIEVMYEGSIENESVKNAICDIMEGGEDAFSLRAKRYNITH</sequence>
<dbReference type="STRING" id="545501.BN997_02550"/>
<dbReference type="OrthoDB" id="9791620at2"/>
<dbReference type="AlphaFoldDB" id="A0A0A1MBD5"/>
<dbReference type="SUPFAM" id="SSF52540">
    <property type="entry name" value="P-loop containing nucleoside triphosphate hydrolases"/>
    <property type="match status" value="1"/>
</dbReference>
<evidence type="ECO:0000313" key="1">
    <source>
        <dbReference type="EMBL" id="CEI82665.1"/>
    </source>
</evidence>
<dbReference type="Gene3D" id="3.40.50.300">
    <property type="entry name" value="P-loop containing nucleotide triphosphate hydrolases"/>
    <property type="match status" value="1"/>
</dbReference>
<protein>
    <recommendedName>
        <fullName evidence="3">ATPase AAA-type core domain-containing protein</fullName>
    </recommendedName>
</protein>
<organism evidence="1 2">
    <name type="scientific">Oceanobacillus oncorhynchi</name>
    <dbReference type="NCBI Taxonomy" id="545501"/>
    <lineage>
        <taxon>Bacteria</taxon>
        <taxon>Bacillati</taxon>
        <taxon>Bacillota</taxon>
        <taxon>Bacilli</taxon>
        <taxon>Bacillales</taxon>
        <taxon>Bacillaceae</taxon>
        <taxon>Oceanobacillus</taxon>
    </lineage>
</organism>
<reference evidence="1 2" key="1">
    <citation type="submission" date="2014-11" db="EMBL/GenBank/DDBJ databases">
        <authorList>
            <person name="Urmite Genomes Urmite Genomes"/>
        </authorList>
    </citation>
    <scope>NUCLEOTIDE SEQUENCE [LARGE SCALE GENOMIC DNA]</scope>
    <source>
        <strain evidence="1 2">Oc5</strain>
    </source>
</reference>